<dbReference type="Gramene" id="evm.model.07.533">
    <property type="protein sequence ID" value="cds.evm.model.07.533"/>
    <property type="gene ID" value="evm.TU.07.533"/>
</dbReference>
<name>A0A803Q5D4_CANSA</name>
<feature type="compositionally biased region" description="Pro residues" evidence="1">
    <location>
        <begin position="31"/>
        <end position="46"/>
    </location>
</feature>
<dbReference type="InterPro" id="IPR045107">
    <property type="entry name" value="SAC3/GANP/THP3"/>
</dbReference>
<sequence>MAYSGFGKQSGPAIGGGGPKSPPLFGNVVRPPSPSPPIFNPVPMRSPRPVESRGPPPIWGDGQRPFYQKNDAQFNQRPLVTSIVASDNSDTSVSFKVSRSQDSRRTNSPAMARRNTVSSEGFRPSFAGPGPVRSHFIPPRANSTELVSRSSLQVFRPSYAQATAPVRPAPFSHSFDGQPKSPVNFQAVQPQSSLSPYTSSYGSERRRFDDVQVTNGIRYPSPPLANEVLPENSHFPQINSKRPSSSPPAYGAISNVDYSTYDSQAPRKLLARANNTHSATAAGTNPTNLPVMKRSRSPTLHPSDEATEGSMYASEDADREMQAKAKRLARFKVELGDKMQSSNDTGEKKVSTNQHELSFVGRNNLSPEHSTELAEDVAGGSTLPENENSGHSSVIVGLCTDMCPESERAERERKGDLDRFERVDGDRNQTSKYLAVKKYNRTAEREANLIRPMHVLQDTIEYLLNLLDQPYNDRFLGMYNFLWDRMRAIRMDLRMQHIFNQGAISMLEQMIRLHVIAMHELCEYSKGEGFSEGFDAHLNIEQMNKTSVELFQMYDDHRKKGISIPTEKEFRGYYALLKLDKHPGYIVEPAELSLDLAKMTPEIRQTKEVLFARDVARACRTGNFIAFFRLARKASYLQACLMHAHFAKLRAQALASLHAGLQNNQGLPVMHVAKWLAMEEEDMDSLLEYHGFLIKVFDEPYMVKEGPFLNGDKDYPTRCSKLVDMKKSDLIMEDVLPSIEVVSPTKAPKVQVAEPTKSKLNVSRIGERERPVHDIPSAAVHSPKHAVDEEMCDFELVSPHKKHKQTKLRTEIPVVSVQREDESKVVGFNPPLWGFSMPKPLPSKVSNESKSNYEASLNIPAQRNLFQIEEPLGVGTSNQMPLQLASQTASQDRHLDAPFKCAEENSVPRSLVNKVEVEEPFDVPHEDESEELIEDYQDEVAEAKLKLLLRLWKRRTSRKRELREQRQSAAHTALDSLPLGPPVQLKRDPSSASGVFDIDLALKERYNKYKESWSRLNVSEEIAAILTRRNPDAKCICWKIIVCSPKNNPEAEVRKGSQTAHSSASPWLISKLIPSRIDDDDDLLVSCPGLSIWKKWVSGESRTDLTCCLSVVKDSNSNDLIETVSGASAVLFPVCDSISWHLQKAQLHKLITSIPSGSCLPLLILSNSSCKDEVSDLTSIIINELGLLNIDKSRISSFLVVSLIENEQMECLDGFLSDNQLRKGLQWLASESPPQVVLHCIKTRELVLAHLIPSLEALDRISDREVNPNSFVIAFNEALDKSIVDIETAVKANHTSWPSPEIALLEEYSYERKYVEECAPEIGWSSMERIEPLISALLNCKLPLFHDDLSYLAKGTNTDREIKIQKEEFGKSLIRYLSESGIGLAINEASIMLQSSLLELHGSCYRIVPDWVMIFKRIFNWRLMGISNGAFSLAYVLDHPDIFPAFGDLDELVLEGSRLSSYYVNRPSLDEMIEVSCVPLPFISKGQLVGANQPPTQINAYSEVQEPVDISDFMEGNSGFDQDHRLVVADSNVREARETDKVNVEAENLSGVCPYTAWKGTYGRVMAGVIVVLGPRQKSAPLFWVFQSECSLQLWQLKIPPKVKNLRQVASGCLPTRLNLQSKHGCPYYFSAHVLASTSLTLGHWIKAQDNNSLSSFYFGNTDDRVELWTKPDVGTIKINVDVAIFLSDHAFSYDLLARSNIGALIEAKATCRDGSFAPEIIEVMGIKKALS</sequence>
<dbReference type="InterPro" id="IPR005062">
    <property type="entry name" value="SAC3/GANP/THP3_conserved"/>
</dbReference>
<evidence type="ECO:0000259" key="2">
    <source>
        <dbReference type="PROSITE" id="PS50250"/>
    </source>
</evidence>
<dbReference type="PANTHER" id="PTHR12436:SF17">
    <property type="entry name" value="SAC3 FAMILY PROTEIN B"/>
    <property type="match status" value="1"/>
</dbReference>
<protein>
    <recommendedName>
        <fullName evidence="2">PCI domain-containing protein</fullName>
    </recommendedName>
</protein>
<keyword evidence="4" id="KW-1185">Reference proteome</keyword>
<dbReference type="PROSITE" id="PS50250">
    <property type="entry name" value="PCI"/>
    <property type="match status" value="1"/>
</dbReference>
<feature type="compositionally biased region" description="Polar residues" evidence="1">
    <location>
        <begin position="83"/>
        <end position="98"/>
    </location>
</feature>
<dbReference type="Proteomes" id="UP000596661">
    <property type="component" value="Chromosome 7"/>
</dbReference>
<accession>A0A803Q5D4</accession>
<feature type="region of interest" description="Disordered" evidence="1">
    <location>
        <begin position="83"/>
        <end position="138"/>
    </location>
</feature>
<proteinExistence type="predicted"/>
<organism evidence="3 4">
    <name type="scientific">Cannabis sativa</name>
    <name type="common">Hemp</name>
    <name type="synonym">Marijuana</name>
    <dbReference type="NCBI Taxonomy" id="3483"/>
    <lineage>
        <taxon>Eukaryota</taxon>
        <taxon>Viridiplantae</taxon>
        <taxon>Streptophyta</taxon>
        <taxon>Embryophyta</taxon>
        <taxon>Tracheophyta</taxon>
        <taxon>Spermatophyta</taxon>
        <taxon>Magnoliopsida</taxon>
        <taxon>eudicotyledons</taxon>
        <taxon>Gunneridae</taxon>
        <taxon>Pentapetalae</taxon>
        <taxon>rosids</taxon>
        <taxon>fabids</taxon>
        <taxon>Rosales</taxon>
        <taxon>Cannabaceae</taxon>
        <taxon>Cannabis</taxon>
    </lineage>
</organism>
<dbReference type="GO" id="GO:0006406">
    <property type="term" value="P:mRNA export from nucleus"/>
    <property type="evidence" value="ECO:0007669"/>
    <property type="project" value="TreeGrafter"/>
</dbReference>
<feature type="region of interest" description="Disordered" evidence="1">
    <location>
        <begin position="362"/>
        <end position="391"/>
    </location>
</feature>
<dbReference type="Gene3D" id="1.25.40.990">
    <property type="match status" value="1"/>
</dbReference>
<dbReference type="OMA" id="RIFAEMF"/>
<dbReference type="Pfam" id="PF03399">
    <property type="entry name" value="SAC3_GANP"/>
    <property type="match status" value="1"/>
</dbReference>
<reference evidence="3" key="1">
    <citation type="submission" date="2018-11" db="EMBL/GenBank/DDBJ databases">
        <authorList>
            <person name="Grassa J C."/>
        </authorList>
    </citation>
    <scope>NUCLEOTIDE SEQUENCE [LARGE SCALE GENOMIC DNA]</scope>
</reference>
<dbReference type="InterPro" id="IPR000717">
    <property type="entry name" value="PCI_dom"/>
</dbReference>
<evidence type="ECO:0000313" key="4">
    <source>
        <dbReference type="Proteomes" id="UP000596661"/>
    </source>
</evidence>
<dbReference type="EMBL" id="UZAU01000635">
    <property type="status" value="NOT_ANNOTATED_CDS"/>
    <property type="molecule type" value="Genomic_DNA"/>
</dbReference>
<evidence type="ECO:0000256" key="1">
    <source>
        <dbReference type="SAM" id="MobiDB-lite"/>
    </source>
</evidence>
<reference evidence="3" key="2">
    <citation type="submission" date="2021-03" db="UniProtKB">
        <authorList>
            <consortium name="EnsemblPlants"/>
        </authorList>
    </citation>
    <scope>IDENTIFICATION</scope>
</reference>
<feature type="compositionally biased region" description="Polar residues" evidence="1">
    <location>
        <begin position="278"/>
        <end position="288"/>
    </location>
</feature>
<dbReference type="GO" id="GO:0070390">
    <property type="term" value="C:transcription export complex 2"/>
    <property type="evidence" value="ECO:0007669"/>
    <property type="project" value="TreeGrafter"/>
</dbReference>
<feature type="region of interest" description="Disordered" evidence="1">
    <location>
        <begin position="278"/>
        <end position="315"/>
    </location>
</feature>
<dbReference type="EnsemblPlants" id="evm.model.07.533">
    <property type="protein sequence ID" value="cds.evm.model.07.533"/>
    <property type="gene ID" value="evm.TU.07.533"/>
</dbReference>
<dbReference type="FunFam" id="1.25.40.990:FF:000004">
    <property type="entry name" value="Putative peptidase C48 domain family protein"/>
    <property type="match status" value="1"/>
</dbReference>
<feature type="domain" description="PCI" evidence="2">
    <location>
        <begin position="539"/>
        <end position="727"/>
    </location>
</feature>
<dbReference type="GO" id="GO:0005737">
    <property type="term" value="C:cytoplasm"/>
    <property type="evidence" value="ECO:0007669"/>
    <property type="project" value="TreeGrafter"/>
</dbReference>
<feature type="region of interest" description="Disordered" evidence="1">
    <location>
        <begin position="1"/>
        <end position="66"/>
    </location>
</feature>
<feature type="region of interest" description="Disordered" evidence="1">
    <location>
        <begin position="967"/>
        <end position="990"/>
    </location>
</feature>
<evidence type="ECO:0000313" key="3">
    <source>
        <dbReference type="EnsemblPlants" id="cds.evm.model.07.533"/>
    </source>
</evidence>
<dbReference type="PANTHER" id="PTHR12436">
    <property type="entry name" value="80 KDA MCM3-ASSOCIATED PROTEIN"/>
    <property type="match status" value="1"/>
</dbReference>